<keyword evidence="4 12" id="KW-0347">Helicase</keyword>
<feature type="region of interest" description="Disordered" evidence="9">
    <location>
        <begin position="68"/>
        <end position="95"/>
    </location>
</feature>
<evidence type="ECO:0000259" key="10">
    <source>
        <dbReference type="PROSITE" id="PS51192"/>
    </source>
</evidence>
<dbReference type="PROSITE" id="PS51194">
    <property type="entry name" value="HELICASE_CTER"/>
    <property type="match status" value="1"/>
</dbReference>
<evidence type="ECO:0000256" key="9">
    <source>
        <dbReference type="SAM" id="MobiDB-lite"/>
    </source>
</evidence>
<keyword evidence="3" id="KW-0378">Hydrolase</keyword>
<dbReference type="SMART" id="SM00487">
    <property type="entry name" value="DEXDc"/>
    <property type="match status" value="1"/>
</dbReference>
<dbReference type="InterPro" id="IPR044764">
    <property type="entry name" value="DDX52/Rok1_DEADc"/>
</dbReference>
<dbReference type="InterPro" id="IPR014001">
    <property type="entry name" value="Helicase_ATP-bd"/>
</dbReference>
<dbReference type="InterPro" id="IPR050079">
    <property type="entry name" value="DEAD_box_RNA_helicase"/>
</dbReference>
<evidence type="ECO:0000256" key="8">
    <source>
        <dbReference type="ARBA" id="ARBA00047984"/>
    </source>
</evidence>
<dbReference type="PANTHER" id="PTHR47959:SF15">
    <property type="entry name" value="RNA HELICASE"/>
    <property type="match status" value="1"/>
</dbReference>
<dbReference type="Pfam" id="PF00270">
    <property type="entry name" value="DEAD"/>
    <property type="match status" value="1"/>
</dbReference>
<keyword evidence="13" id="KW-1185">Reference proteome</keyword>
<feature type="domain" description="Helicase ATP-binding" evidence="10">
    <location>
        <begin position="162"/>
        <end position="327"/>
    </location>
</feature>
<dbReference type="PANTHER" id="PTHR47959">
    <property type="entry name" value="ATP-DEPENDENT RNA HELICASE RHLE-RELATED"/>
    <property type="match status" value="1"/>
</dbReference>
<dbReference type="InterPro" id="IPR001650">
    <property type="entry name" value="Helicase_C-like"/>
</dbReference>
<evidence type="ECO:0000256" key="5">
    <source>
        <dbReference type="ARBA" id="ARBA00022840"/>
    </source>
</evidence>
<dbReference type="GO" id="GO:0005829">
    <property type="term" value="C:cytosol"/>
    <property type="evidence" value="ECO:0007669"/>
    <property type="project" value="TreeGrafter"/>
</dbReference>
<evidence type="ECO:0000256" key="2">
    <source>
        <dbReference type="ARBA" id="ARBA00022741"/>
    </source>
</evidence>
<comment type="caution">
    <text evidence="12">The sequence shown here is derived from an EMBL/GenBank/DDBJ whole genome shotgun (WGS) entry which is preliminary data.</text>
</comment>
<evidence type="ECO:0000256" key="1">
    <source>
        <dbReference type="ARBA" id="ARBA00012552"/>
    </source>
</evidence>
<evidence type="ECO:0000313" key="12">
    <source>
        <dbReference type="EMBL" id="SCU66254.1"/>
    </source>
</evidence>
<dbReference type="Proteomes" id="UP000195570">
    <property type="component" value="Unassembled WGS sequence"/>
</dbReference>
<dbReference type="CDD" id="cd18787">
    <property type="entry name" value="SF2_C_DEAD"/>
    <property type="match status" value="1"/>
</dbReference>
<dbReference type="Pfam" id="PF00271">
    <property type="entry name" value="Helicase_C"/>
    <property type="match status" value="1"/>
</dbReference>
<dbReference type="VEuPathDB" id="TriTrypDB:TEOVI_000714100"/>
<sequence length="556" mass="62913">MDIFSALSTGAKFEPKKHGTAIKRFRQASGNREQTGALNLVSLSRGSVELPTPSHTLEIFGVPKRMRCQETSAEGDEESRGRCDTDTSSAATGHKPLKNMSAKRRRNIWRKNELDVTGMDVPQPIEHFSQLLRPPLSLDECLISNLFERNHRIPTPIQMQTIPCLVQGRDVLACAPTGSGKTVAFLIPMFARLGKPDRDAGVRALIITPTMELAEQIEREAFFLLKGKRWKLVQHGQTTRNKDIFITTPGRVSTLLERKLVDLSNIQYLVFDEGDRLWDSSTDNLRVMDIVLTACTYKEKVVALFTATLSEKIEAAARSVMGPDPVRIIVSGRAKANKNVKQELVFCGNELGKVVAIRNIVREGVTPPVLIFVQSIERTKELHEEIQCQGLRIAIMNAKMTHEERDETMMNFRLGKIWVLVTTELLSRGIDFKNVGTVINFDIPTTVESYIHRVGRCGRAGKTGKAITFFTEDDKHRIPPIARVMKESGSPIEDWMLEIKTHRSVRRRLQRTTPHRMIVSTRKRMLVADQRMKRQLRRLEYENAQKAEGQGVEEVQ</sequence>
<dbReference type="GO" id="GO:0005524">
    <property type="term" value="F:ATP binding"/>
    <property type="evidence" value="ECO:0007669"/>
    <property type="project" value="UniProtKB-KW"/>
</dbReference>
<gene>
    <name evidence="12" type="ORF">TEOVI_000714100</name>
</gene>
<dbReference type="CDD" id="cd17957">
    <property type="entry name" value="DEADc_DDX52"/>
    <property type="match status" value="1"/>
</dbReference>
<dbReference type="GO" id="GO:0003723">
    <property type="term" value="F:RNA binding"/>
    <property type="evidence" value="ECO:0007669"/>
    <property type="project" value="UniProtKB-KW"/>
</dbReference>
<dbReference type="GO" id="GO:0030490">
    <property type="term" value="P:maturation of SSU-rRNA"/>
    <property type="evidence" value="ECO:0007669"/>
    <property type="project" value="InterPro"/>
</dbReference>
<evidence type="ECO:0000256" key="4">
    <source>
        <dbReference type="ARBA" id="ARBA00022806"/>
    </source>
</evidence>
<evidence type="ECO:0000256" key="3">
    <source>
        <dbReference type="ARBA" id="ARBA00022801"/>
    </source>
</evidence>
<organism evidence="12 13">
    <name type="scientific">Trypanosoma equiperdum</name>
    <dbReference type="NCBI Taxonomy" id="5694"/>
    <lineage>
        <taxon>Eukaryota</taxon>
        <taxon>Discoba</taxon>
        <taxon>Euglenozoa</taxon>
        <taxon>Kinetoplastea</taxon>
        <taxon>Metakinetoplastina</taxon>
        <taxon>Trypanosomatida</taxon>
        <taxon>Trypanosomatidae</taxon>
        <taxon>Trypanosoma</taxon>
    </lineage>
</organism>
<evidence type="ECO:0000259" key="11">
    <source>
        <dbReference type="PROSITE" id="PS51194"/>
    </source>
</evidence>
<dbReference type="EMBL" id="CZPT02000526">
    <property type="protein sequence ID" value="SCU66254.1"/>
    <property type="molecule type" value="Genomic_DNA"/>
</dbReference>
<dbReference type="RefSeq" id="XP_067077716.1">
    <property type="nucleotide sequence ID" value="XM_067221615.1"/>
</dbReference>
<dbReference type="SUPFAM" id="SSF52540">
    <property type="entry name" value="P-loop containing nucleoside triphosphate hydrolases"/>
    <property type="match status" value="1"/>
</dbReference>
<evidence type="ECO:0000313" key="13">
    <source>
        <dbReference type="Proteomes" id="UP000195570"/>
    </source>
</evidence>
<evidence type="ECO:0000256" key="7">
    <source>
        <dbReference type="ARBA" id="ARBA00024355"/>
    </source>
</evidence>
<comment type="similarity">
    <text evidence="7">Belongs to the DEAD box helicase family. DDX52/ROK1 subfamily.</text>
</comment>
<keyword evidence="6" id="KW-0694">RNA-binding</keyword>
<evidence type="ECO:0000256" key="6">
    <source>
        <dbReference type="ARBA" id="ARBA00022884"/>
    </source>
</evidence>
<reference evidence="12" key="1">
    <citation type="submission" date="2016-09" db="EMBL/GenBank/DDBJ databases">
        <authorList>
            <person name="Hebert L."/>
            <person name="Moumen B."/>
        </authorList>
    </citation>
    <scope>NUCLEOTIDE SEQUENCE [LARGE SCALE GENOMIC DNA]</scope>
    <source>
        <strain evidence="12">OVI</strain>
    </source>
</reference>
<accession>A0A1G4I390</accession>
<comment type="catalytic activity">
    <reaction evidence="8">
        <text>ATP + H2O = ADP + phosphate + H(+)</text>
        <dbReference type="Rhea" id="RHEA:13065"/>
        <dbReference type="ChEBI" id="CHEBI:15377"/>
        <dbReference type="ChEBI" id="CHEBI:15378"/>
        <dbReference type="ChEBI" id="CHEBI:30616"/>
        <dbReference type="ChEBI" id="CHEBI:43474"/>
        <dbReference type="ChEBI" id="CHEBI:456216"/>
        <dbReference type="EC" id="3.6.4.13"/>
    </reaction>
</comment>
<keyword evidence="5" id="KW-0067">ATP-binding</keyword>
<dbReference type="GeneID" id="92381075"/>
<proteinExistence type="inferred from homology"/>
<dbReference type="Gene3D" id="3.40.50.300">
    <property type="entry name" value="P-loop containing nucleotide triphosphate hydrolases"/>
    <property type="match status" value="2"/>
</dbReference>
<dbReference type="GO" id="GO:0003724">
    <property type="term" value="F:RNA helicase activity"/>
    <property type="evidence" value="ECO:0007669"/>
    <property type="project" value="UniProtKB-EC"/>
</dbReference>
<dbReference type="GO" id="GO:0016787">
    <property type="term" value="F:hydrolase activity"/>
    <property type="evidence" value="ECO:0007669"/>
    <property type="project" value="UniProtKB-KW"/>
</dbReference>
<dbReference type="EC" id="3.6.4.13" evidence="1"/>
<dbReference type="SMART" id="SM00490">
    <property type="entry name" value="HELICc"/>
    <property type="match status" value="1"/>
</dbReference>
<dbReference type="AlphaFoldDB" id="A0A1G4I390"/>
<dbReference type="InterPro" id="IPR027417">
    <property type="entry name" value="P-loop_NTPase"/>
</dbReference>
<keyword evidence="2" id="KW-0547">Nucleotide-binding</keyword>
<feature type="domain" description="Helicase C-terminal" evidence="11">
    <location>
        <begin position="339"/>
        <end position="500"/>
    </location>
</feature>
<name>A0A1G4I390_TRYEQ</name>
<dbReference type="InterPro" id="IPR011545">
    <property type="entry name" value="DEAD/DEAH_box_helicase_dom"/>
</dbReference>
<protein>
    <recommendedName>
        <fullName evidence="1">RNA helicase</fullName>
        <ecNumber evidence="1">3.6.4.13</ecNumber>
    </recommendedName>
</protein>
<dbReference type="PROSITE" id="PS51192">
    <property type="entry name" value="HELICASE_ATP_BIND_1"/>
    <property type="match status" value="1"/>
</dbReference>